<dbReference type="EMBL" id="JWZT01000794">
    <property type="protein sequence ID" value="KII73511.1"/>
    <property type="molecule type" value="Genomic_DNA"/>
</dbReference>
<gene>
    <name evidence="2" type="ORF">RF11_05336</name>
</gene>
<dbReference type="GO" id="GO:0006493">
    <property type="term" value="P:protein O-linked glycosylation"/>
    <property type="evidence" value="ECO:0007669"/>
    <property type="project" value="TreeGrafter"/>
</dbReference>
<dbReference type="PANTHER" id="PTHR11675">
    <property type="entry name" value="N-ACETYLGALACTOSAMINYLTRANSFERASE"/>
    <property type="match status" value="1"/>
</dbReference>
<evidence type="ECO:0000313" key="3">
    <source>
        <dbReference type="Proteomes" id="UP000031668"/>
    </source>
</evidence>
<comment type="caution">
    <text evidence="2">The sequence shown here is derived from an EMBL/GenBank/DDBJ whole genome shotgun (WGS) entry which is preliminary data.</text>
</comment>
<proteinExistence type="predicted"/>
<protein>
    <submittedName>
        <fullName evidence="2">Polypeptide N-acetylgalactosaminyltransferase 3</fullName>
    </submittedName>
</protein>
<evidence type="ECO:0000256" key="1">
    <source>
        <dbReference type="ARBA" id="ARBA00023157"/>
    </source>
</evidence>
<keyword evidence="3" id="KW-1185">Reference proteome</keyword>
<dbReference type="OrthoDB" id="330637at2759"/>
<reference evidence="2 3" key="1">
    <citation type="journal article" date="2014" name="Genome Biol. Evol.">
        <title>The genome of the myxosporean Thelohanellus kitauei shows adaptations to nutrient acquisition within its fish host.</title>
        <authorList>
            <person name="Yang Y."/>
            <person name="Xiong J."/>
            <person name="Zhou Z."/>
            <person name="Huo F."/>
            <person name="Miao W."/>
            <person name="Ran C."/>
            <person name="Liu Y."/>
            <person name="Zhang J."/>
            <person name="Feng J."/>
            <person name="Wang M."/>
            <person name="Wang M."/>
            <person name="Wang L."/>
            <person name="Yao B."/>
        </authorList>
    </citation>
    <scope>NUCLEOTIDE SEQUENCE [LARGE SCALE GENOMIC DNA]</scope>
    <source>
        <strain evidence="2">Wuqing</strain>
    </source>
</reference>
<organism evidence="2 3">
    <name type="scientific">Thelohanellus kitauei</name>
    <name type="common">Myxosporean</name>
    <dbReference type="NCBI Taxonomy" id="669202"/>
    <lineage>
        <taxon>Eukaryota</taxon>
        <taxon>Metazoa</taxon>
        <taxon>Cnidaria</taxon>
        <taxon>Myxozoa</taxon>
        <taxon>Myxosporea</taxon>
        <taxon>Bivalvulida</taxon>
        <taxon>Platysporina</taxon>
        <taxon>Myxobolidae</taxon>
        <taxon>Thelohanellus</taxon>
    </lineage>
</organism>
<dbReference type="PANTHER" id="PTHR11675:SF101">
    <property type="entry name" value="POLYPEPTIDE N-ACETYLGALACTOSAMINYLTRANSFERASE 5"/>
    <property type="match status" value="1"/>
</dbReference>
<dbReference type="AlphaFoldDB" id="A0A0C2N1L0"/>
<dbReference type="Proteomes" id="UP000031668">
    <property type="component" value="Unassembled WGS sequence"/>
</dbReference>
<dbReference type="GO" id="GO:0005794">
    <property type="term" value="C:Golgi apparatus"/>
    <property type="evidence" value="ECO:0007669"/>
    <property type="project" value="TreeGrafter"/>
</dbReference>
<keyword evidence="2" id="KW-0808">Transferase</keyword>
<keyword evidence="1" id="KW-1015">Disulfide bond</keyword>
<dbReference type="Gene3D" id="1.10.8.460">
    <property type="entry name" value="ppGaNTase-T1 linker domain-like"/>
    <property type="match status" value="1"/>
</dbReference>
<evidence type="ECO:0000313" key="2">
    <source>
        <dbReference type="EMBL" id="KII73511.1"/>
    </source>
</evidence>
<name>A0A0C2N1L0_THEKT</name>
<dbReference type="GO" id="GO:0004653">
    <property type="term" value="F:polypeptide N-acetylgalactosaminyltransferase activity"/>
    <property type="evidence" value="ECO:0007669"/>
    <property type="project" value="TreeGrafter"/>
</dbReference>
<sequence length="117" mass="13954">MHNTILYKQEQIFLNNNFKRVAEVWMDDYKYFLYKNNPSIGSPKNFYLELEERKRLRQHLGCKSFRWYLQNVINDTLITAYEPDRAIGSIMNQKSRKCIGPQVKLLVPCEKATVCMN</sequence>
<accession>A0A0C2N1L0</accession>